<comment type="caution">
    <text evidence="15">The sequence shown here is derived from an EMBL/GenBank/DDBJ whole genome shotgun (WGS) entry which is preliminary data.</text>
</comment>
<dbReference type="CDD" id="cd15137">
    <property type="entry name" value="7tmA_Relaxin_R"/>
    <property type="match status" value="1"/>
</dbReference>
<dbReference type="Gene3D" id="3.80.10.10">
    <property type="entry name" value="Ribonuclease Inhibitor"/>
    <property type="match status" value="2"/>
</dbReference>
<dbReference type="SUPFAM" id="SSF52058">
    <property type="entry name" value="L domain-like"/>
    <property type="match status" value="1"/>
</dbReference>
<evidence type="ECO:0000256" key="10">
    <source>
        <dbReference type="ARBA" id="ARBA00023180"/>
    </source>
</evidence>
<evidence type="ECO:0000256" key="9">
    <source>
        <dbReference type="ARBA" id="ARBA00023170"/>
    </source>
</evidence>
<sequence>MADCADGSDEGNICDDVMNVLFNTMFKKPNDTELHSKSTDCVLQSVPASCECRERTRVICEPHALDGMPSSICNRTTTLHLSLNRIYNISQEQFELLPELQVLNLDHTYMISIAPGTFIHNHKLREINLNFNLLTKFSTEIFSPHSIMQEIYLKGNRLTAIQEGDFANMTELLYVDLSRNKISNIKENAFSMLPVLETLDLRNNLITEVLPHYFRDLTSLKRLYLSENRIAHIQTHSFVTLISLETLDLRCNYLRRLDNDTFRVLHNLHYIYFDKFYMCLYASQARVCEPQGDGISSKQNLLGNIVLRVCVWVVALLACGGNLMVILGRFLMKEDNQTHSFYIKNLSLADLLMGFYLFFIAANDMKFRGDYIMYDETWRNSWECDLSGFLSTLSTEMSVLTLCVITLDRYISIMYPLSFRKQGLKCAYLVMIVTWLLCILLAALPIMGISYFGSAFYSDNAVCVPLHLHEPRAKGWEYSSFIFLGINLGSFAFIAYAYTAMFYAIHVSALTLRTSRECQERSLVKRFFFIVVTDFMCWVPIIIIKIMALGGVKISGDLYAWVIVFALPVNSALNPLLYTLTTNLFKKKLLSKFTIVFRTDSTHSPSSCKTTSLARQTPDCEMDLLRYHCRSPSRSTVRTYLSPRVSDFNAEDNRGAPTPATDVSNIYYTAVQQRH</sequence>
<evidence type="ECO:0000256" key="8">
    <source>
        <dbReference type="ARBA" id="ARBA00023136"/>
    </source>
</evidence>
<evidence type="ECO:0000256" key="5">
    <source>
        <dbReference type="ARBA" id="ARBA00022737"/>
    </source>
</evidence>
<dbReference type="InterPro" id="IPR032675">
    <property type="entry name" value="LRR_dom_sf"/>
</dbReference>
<feature type="transmembrane region" description="Helical" evidence="13">
    <location>
        <begin position="527"/>
        <end position="552"/>
    </location>
</feature>
<dbReference type="PRINTS" id="PR00237">
    <property type="entry name" value="GPCRRHODOPSN"/>
</dbReference>
<dbReference type="EMBL" id="CAJHNH020003133">
    <property type="protein sequence ID" value="CAG5128601.1"/>
    <property type="molecule type" value="Genomic_DNA"/>
</dbReference>
<dbReference type="PANTHER" id="PTHR24372">
    <property type="entry name" value="GLYCOPROTEIN HORMONE RECEPTOR"/>
    <property type="match status" value="1"/>
</dbReference>
<keyword evidence="5" id="KW-0677">Repeat</keyword>
<dbReference type="GO" id="GO:0005886">
    <property type="term" value="C:plasma membrane"/>
    <property type="evidence" value="ECO:0007669"/>
    <property type="project" value="UniProtKB-SubCell"/>
</dbReference>
<evidence type="ECO:0000313" key="15">
    <source>
        <dbReference type="EMBL" id="CAG5128601.1"/>
    </source>
</evidence>
<keyword evidence="2" id="KW-1003">Cell membrane</keyword>
<dbReference type="SMART" id="SM00369">
    <property type="entry name" value="LRR_TYP"/>
    <property type="match status" value="7"/>
</dbReference>
<dbReference type="PRINTS" id="PR01739">
    <property type="entry name" value="RELAXINR"/>
</dbReference>
<dbReference type="SUPFAM" id="SSF81321">
    <property type="entry name" value="Family A G protein-coupled receptor-like"/>
    <property type="match status" value="1"/>
</dbReference>
<dbReference type="PANTHER" id="PTHR24372:SF80">
    <property type="entry name" value="FI21465P1-RELATED"/>
    <property type="match status" value="1"/>
</dbReference>
<reference evidence="15" key="1">
    <citation type="submission" date="2021-04" db="EMBL/GenBank/DDBJ databases">
        <authorList>
            <consortium name="Molecular Ecology Group"/>
        </authorList>
    </citation>
    <scope>NUCLEOTIDE SEQUENCE</scope>
</reference>
<feature type="transmembrane region" description="Helical" evidence="13">
    <location>
        <begin position="305"/>
        <end position="330"/>
    </location>
</feature>
<feature type="domain" description="G-protein coupled receptors family 1 profile" evidence="14">
    <location>
        <begin position="321"/>
        <end position="578"/>
    </location>
</feature>
<dbReference type="Pfam" id="PF13855">
    <property type="entry name" value="LRR_8"/>
    <property type="match status" value="2"/>
</dbReference>
<keyword evidence="3" id="KW-0433">Leucine-rich repeat</keyword>
<dbReference type="Pfam" id="PF00001">
    <property type="entry name" value="7tm_1"/>
    <property type="match status" value="1"/>
</dbReference>
<keyword evidence="6 13" id="KW-1133">Transmembrane helix</keyword>
<name>A0A8S3ZQ15_9EUPU</name>
<accession>A0A8S3ZQ15</accession>
<dbReference type="GO" id="GO:0008528">
    <property type="term" value="F:G protein-coupled peptide receptor activity"/>
    <property type="evidence" value="ECO:0007669"/>
    <property type="project" value="TreeGrafter"/>
</dbReference>
<keyword evidence="7 12" id="KW-0297">G-protein coupled receptor</keyword>
<keyword evidence="16" id="KW-1185">Reference proteome</keyword>
<protein>
    <recommendedName>
        <fullName evidence="14">G-protein coupled receptors family 1 profile domain-containing protein</fullName>
    </recommendedName>
</protein>
<evidence type="ECO:0000256" key="11">
    <source>
        <dbReference type="ARBA" id="ARBA00023224"/>
    </source>
</evidence>
<evidence type="ECO:0000256" key="1">
    <source>
        <dbReference type="ARBA" id="ARBA00004651"/>
    </source>
</evidence>
<organism evidence="15 16">
    <name type="scientific">Candidula unifasciata</name>
    <dbReference type="NCBI Taxonomy" id="100452"/>
    <lineage>
        <taxon>Eukaryota</taxon>
        <taxon>Metazoa</taxon>
        <taxon>Spiralia</taxon>
        <taxon>Lophotrochozoa</taxon>
        <taxon>Mollusca</taxon>
        <taxon>Gastropoda</taxon>
        <taxon>Heterobranchia</taxon>
        <taxon>Euthyneura</taxon>
        <taxon>Panpulmonata</taxon>
        <taxon>Eupulmonata</taxon>
        <taxon>Stylommatophora</taxon>
        <taxon>Helicina</taxon>
        <taxon>Helicoidea</taxon>
        <taxon>Geomitridae</taxon>
        <taxon>Candidula</taxon>
    </lineage>
</organism>
<keyword evidence="4 12" id="KW-0812">Transmembrane</keyword>
<keyword evidence="10" id="KW-0325">Glycoprotein</keyword>
<evidence type="ECO:0000256" key="7">
    <source>
        <dbReference type="ARBA" id="ARBA00023040"/>
    </source>
</evidence>
<keyword evidence="9 12" id="KW-0675">Receptor</keyword>
<evidence type="ECO:0000256" key="13">
    <source>
        <dbReference type="SAM" id="Phobius"/>
    </source>
</evidence>
<dbReference type="GO" id="GO:0009755">
    <property type="term" value="P:hormone-mediated signaling pathway"/>
    <property type="evidence" value="ECO:0007669"/>
    <property type="project" value="TreeGrafter"/>
</dbReference>
<keyword evidence="8 13" id="KW-0472">Membrane</keyword>
<keyword evidence="11 12" id="KW-0807">Transducer</keyword>
<evidence type="ECO:0000259" key="14">
    <source>
        <dbReference type="PROSITE" id="PS50262"/>
    </source>
</evidence>
<evidence type="ECO:0000256" key="12">
    <source>
        <dbReference type="RuleBase" id="RU000688"/>
    </source>
</evidence>
<dbReference type="PROSITE" id="PS50262">
    <property type="entry name" value="G_PROTEIN_RECEP_F1_2"/>
    <property type="match status" value="1"/>
</dbReference>
<feature type="transmembrane region" description="Helical" evidence="13">
    <location>
        <begin position="428"/>
        <end position="452"/>
    </location>
</feature>
<dbReference type="GO" id="GO:0007189">
    <property type="term" value="P:adenylate cyclase-activating G protein-coupled receptor signaling pathway"/>
    <property type="evidence" value="ECO:0007669"/>
    <property type="project" value="TreeGrafter"/>
</dbReference>
<feature type="transmembrane region" description="Helical" evidence="13">
    <location>
        <begin position="558"/>
        <end position="580"/>
    </location>
</feature>
<dbReference type="AlphaFoldDB" id="A0A8S3ZQ15"/>
<dbReference type="InterPro" id="IPR017452">
    <property type="entry name" value="GPCR_Rhodpsn_7TM"/>
</dbReference>
<proteinExistence type="inferred from homology"/>
<evidence type="ECO:0000256" key="2">
    <source>
        <dbReference type="ARBA" id="ARBA00022475"/>
    </source>
</evidence>
<evidence type="ECO:0000256" key="6">
    <source>
        <dbReference type="ARBA" id="ARBA00022989"/>
    </source>
</evidence>
<dbReference type="InterPro" id="IPR000276">
    <property type="entry name" value="GPCR_Rhodpsn"/>
</dbReference>
<evidence type="ECO:0000313" key="16">
    <source>
        <dbReference type="Proteomes" id="UP000678393"/>
    </source>
</evidence>
<comment type="subcellular location">
    <subcellularLocation>
        <location evidence="1">Cell membrane</location>
        <topology evidence="1">Multi-pass membrane protein</topology>
    </subcellularLocation>
</comment>
<dbReference type="FunFam" id="1.20.1070.10:FF:000023">
    <property type="entry name" value="Relaxin family peptide receptor 1"/>
    <property type="match status" value="1"/>
</dbReference>
<dbReference type="PROSITE" id="PS00237">
    <property type="entry name" value="G_PROTEIN_RECEP_F1_1"/>
    <property type="match status" value="1"/>
</dbReference>
<feature type="transmembrane region" description="Helical" evidence="13">
    <location>
        <begin position="342"/>
        <end position="362"/>
    </location>
</feature>
<dbReference type="PROSITE" id="PS51450">
    <property type="entry name" value="LRR"/>
    <property type="match status" value="2"/>
</dbReference>
<feature type="transmembrane region" description="Helical" evidence="13">
    <location>
        <begin position="481"/>
        <end position="506"/>
    </location>
</feature>
<dbReference type="OrthoDB" id="2101615at2759"/>
<dbReference type="InterPro" id="IPR001611">
    <property type="entry name" value="Leu-rich_rpt"/>
</dbReference>
<dbReference type="Proteomes" id="UP000678393">
    <property type="component" value="Unassembled WGS sequence"/>
</dbReference>
<dbReference type="InterPro" id="IPR008112">
    <property type="entry name" value="Relaxin_rcpt"/>
</dbReference>
<evidence type="ECO:0000256" key="3">
    <source>
        <dbReference type="ARBA" id="ARBA00022614"/>
    </source>
</evidence>
<gene>
    <name evidence="15" type="ORF">CUNI_LOCUS14159</name>
</gene>
<dbReference type="InterPro" id="IPR003591">
    <property type="entry name" value="Leu-rich_rpt_typical-subtyp"/>
</dbReference>
<dbReference type="Gene3D" id="1.20.1070.10">
    <property type="entry name" value="Rhodopsin 7-helix transmembrane proteins"/>
    <property type="match status" value="1"/>
</dbReference>
<evidence type="ECO:0000256" key="4">
    <source>
        <dbReference type="ARBA" id="ARBA00022692"/>
    </source>
</evidence>
<comment type="similarity">
    <text evidence="12">Belongs to the G-protein coupled receptor 1 family.</text>
</comment>